<name>A0A445MHS9_ENSVE</name>
<dbReference type="AlphaFoldDB" id="A0A445MHS9"/>
<dbReference type="EMBL" id="KV876029">
    <property type="protein sequence ID" value="RZR73827.1"/>
    <property type="molecule type" value="Genomic_DNA"/>
</dbReference>
<organism evidence="2">
    <name type="scientific">Ensete ventricosum</name>
    <name type="common">Abyssinian banana</name>
    <name type="synonym">Musa ensete</name>
    <dbReference type="NCBI Taxonomy" id="4639"/>
    <lineage>
        <taxon>Eukaryota</taxon>
        <taxon>Viridiplantae</taxon>
        <taxon>Streptophyta</taxon>
        <taxon>Embryophyta</taxon>
        <taxon>Tracheophyta</taxon>
        <taxon>Spermatophyta</taxon>
        <taxon>Magnoliopsida</taxon>
        <taxon>Liliopsida</taxon>
        <taxon>Zingiberales</taxon>
        <taxon>Musaceae</taxon>
        <taxon>Ensete</taxon>
    </lineage>
</organism>
<protein>
    <submittedName>
        <fullName evidence="2">Uncharacterized protein</fullName>
    </submittedName>
</protein>
<evidence type="ECO:0000256" key="1">
    <source>
        <dbReference type="SAM" id="MobiDB-lite"/>
    </source>
</evidence>
<reference evidence="2" key="1">
    <citation type="journal article" date="2018" name="Data Brief">
        <title>Genome sequence data from 17 accessions of Ensete ventricosum, a staple food crop for millions in Ethiopia.</title>
        <authorList>
            <person name="Yemataw Z."/>
            <person name="Muzemil S."/>
            <person name="Ambachew D."/>
            <person name="Tripathi L."/>
            <person name="Tesfaye K."/>
            <person name="Chala A."/>
            <person name="Farbos A."/>
            <person name="O'Neill P."/>
            <person name="Moore K."/>
            <person name="Grant M."/>
            <person name="Studholme D.J."/>
        </authorList>
    </citation>
    <scope>NUCLEOTIDE SEQUENCE [LARGE SCALE GENOMIC DNA]</scope>
    <source>
        <tissue evidence="2">Leaf</tissue>
    </source>
</reference>
<accession>A0A445MHS9</accession>
<evidence type="ECO:0000313" key="2">
    <source>
        <dbReference type="EMBL" id="RZR73827.1"/>
    </source>
</evidence>
<gene>
    <name evidence="2" type="ORF">BHM03_00028597</name>
</gene>
<feature type="region of interest" description="Disordered" evidence="1">
    <location>
        <begin position="95"/>
        <end position="114"/>
    </location>
</feature>
<proteinExistence type="predicted"/>
<feature type="non-terminal residue" evidence="2">
    <location>
        <position position="158"/>
    </location>
</feature>
<feature type="compositionally biased region" description="Basic residues" evidence="1">
    <location>
        <begin position="104"/>
        <end position="114"/>
    </location>
</feature>
<dbReference type="Proteomes" id="UP000290560">
    <property type="component" value="Unassembled WGS sequence"/>
</dbReference>
<sequence length="158" mass="17821">MPSPMKSFNKFTGSFAPPCLRNFSLRAVPVSGDKGSSWHILHHIVAAKHLAYSSVAENLFRESFIAFTNFSGIASPVVGNTKWYRAVRTNPPADRYEDCQLSSGRRKKREKKRKNLEIWRRSPSTSLSVIALSRRSSDECRLGVVSDFSSARGEETRR</sequence>